<organism evidence="1 2">
    <name type="scientific">Ammoniphilus oxalaticus</name>
    <dbReference type="NCBI Taxonomy" id="66863"/>
    <lineage>
        <taxon>Bacteria</taxon>
        <taxon>Bacillati</taxon>
        <taxon>Bacillota</taxon>
        <taxon>Bacilli</taxon>
        <taxon>Bacillales</taxon>
        <taxon>Paenibacillaceae</taxon>
        <taxon>Aneurinibacillus group</taxon>
        <taxon>Ammoniphilus</taxon>
    </lineage>
</organism>
<protein>
    <recommendedName>
        <fullName evidence="3">DUF3866 domain-containing protein</fullName>
    </recommendedName>
</protein>
<name>A0A419SMW2_9BACL</name>
<evidence type="ECO:0008006" key="3">
    <source>
        <dbReference type="Google" id="ProtNLM"/>
    </source>
</evidence>
<sequence>MLQTRKAAVIKIVYDSDEIQELEIISHGKMEKAINYPILTGKVAIGDQVLLNTTAVELSLGTGGYHFVLKGPNPPSGPISREGHIMKLRYTPLQLAVGSCEEEGSPYHAVFLEEDSIEGMPVIVGGLHSMTPILAGYFKNGDCDRRVAYIMTDKGSLPLALSRHARALKELCWLDGTITVGHAFGGDLECVNIYTALLAAKHILRADVTIVAMGPGIVGTSTPLGFTGMEQVEALHAAHSLGGVPILVPRVSGADSRDRHDGISQHTKAILRHTLVPIHVPLLAEVAQTWPLESHGHMFHYKEEEKIRALGDLLAPYPLHVTTMGRGMEQDPLFFKSVAATADFAETIIDHSRDAPFAATDLGSLWRASTNS</sequence>
<keyword evidence="2" id="KW-1185">Reference proteome</keyword>
<dbReference type="InterPro" id="IPR024479">
    <property type="entry name" value="DUF3866"/>
</dbReference>
<comment type="caution">
    <text evidence="1">The sequence shown here is derived from an EMBL/GenBank/DDBJ whole genome shotgun (WGS) entry which is preliminary data.</text>
</comment>
<dbReference type="EMBL" id="MCHY01000006">
    <property type="protein sequence ID" value="RKD25628.1"/>
    <property type="molecule type" value="Genomic_DNA"/>
</dbReference>
<dbReference type="AlphaFoldDB" id="A0A419SMW2"/>
<accession>A0A419SMW2</accession>
<reference evidence="1 2" key="1">
    <citation type="submission" date="2016-08" db="EMBL/GenBank/DDBJ databases">
        <title>Novel Firmicute Genomes.</title>
        <authorList>
            <person name="Poppleton D.I."/>
            <person name="Gribaldo S."/>
        </authorList>
    </citation>
    <scope>NUCLEOTIDE SEQUENCE [LARGE SCALE GENOMIC DNA]</scope>
    <source>
        <strain evidence="1 2">RAOx-1</strain>
    </source>
</reference>
<proteinExistence type="predicted"/>
<evidence type="ECO:0000313" key="2">
    <source>
        <dbReference type="Proteomes" id="UP000284219"/>
    </source>
</evidence>
<dbReference type="OrthoDB" id="3401376at2"/>
<evidence type="ECO:0000313" key="1">
    <source>
        <dbReference type="EMBL" id="RKD25628.1"/>
    </source>
</evidence>
<dbReference type="RefSeq" id="WP_120188297.1">
    <property type="nucleotide sequence ID" value="NZ_MCHY01000006.1"/>
</dbReference>
<gene>
    <name evidence="1" type="ORF">BEP19_01405</name>
</gene>
<dbReference type="Proteomes" id="UP000284219">
    <property type="component" value="Unassembled WGS sequence"/>
</dbReference>
<dbReference type="Pfam" id="PF12982">
    <property type="entry name" value="DUF3866"/>
    <property type="match status" value="1"/>
</dbReference>